<proteinExistence type="inferred from homology"/>
<gene>
    <name evidence="5" type="ORF">SPSK_02492</name>
</gene>
<comment type="caution">
    <text evidence="5">The sequence shown here is derived from an EMBL/GenBank/DDBJ whole genome shotgun (WGS) entry which is preliminary data.</text>
</comment>
<dbReference type="GO" id="GO:0046872">
    <property type="term" value="F:metal ion binding"/>
    <property type="evidence" value="ECO:0007669"/>
    <property type="project" value="UniProtKB-KW"/>
</dbReference>
<dbReference type="GO" id="GO:0016787">
    <property type="term" value="F:hydrolase activity"/>
    <property type="evidence" value="ECO:0007669"/>
    <property type="project" value="UniProtKB-KW"/>
</dbReference>
<comment type="similarity">
    <text evidence="1">Belongs to the peptidase M20A family.</text>
</comment>
<dbReference type="PANTHER" id="PTHR43808:SF32">
    <property type="entry name" value="ARGE_DAPE-RELATED DEACYLASE"/>
    <property type="match status" value="1"/>
</dbReference>
<dbReference type="RefSeq" id="XP_016588781.1">
    <property type="nucleotide sequence ID" value="XM_016729361.1"/>
</dbReference>
<dbReference type="Gene3D" id="3.30.70.360">
    <property type="match status" value="1"/>
</dbReference>
<accession>A0A0F2MBA5</accession>
<protein>
    <submittedName>
        <fullName evidence="5">Peptidase</fullName>
    </submittedName>
</protein>
<dbReference type="GeneID" id="27664638"/>
<dbReference type="SUPFAM" id="SSF53187">
    <property type="entry name" value="Zn-dependent exopeptidases"/>
    <property type="match status" value="1"/>
</dbReference>
<dbReference type="OrthoDB" id="10059875at2759"/>
<dbReference type="Proteomes" id="UP000033710">
    <property type="component" value="Unassembled WGS sequence"/>
</dbReference>
<dbReference type="Pfam" id="PF01546">
    <property type="entry name" value="Peptidase_M20"/>
    <property type="match status" value="1"/>
</dbReference>
<organism evidence="5 6">
    <name type="scientific">Sporothrix schenckii 1099-18</name>
    <dbReference type="NCBI Taxonomy" id="1397361"/>
    <lineage>
        <taxon>Eukaryota</taxon>
        <taxon>Fungi</taxon>
        <taxon>Dikarya</taxon>
        <taxon>Ascomycota</taxon>
        <taxon>Pezizomycotina</taxon>
        <taxon>Sordariomycetes</taxon>
        <taxon>Sordariomycetidae</taxon>
        <taxon>Ophiostomatales</taxon>
        <taxon>Ophiostomataceae</taxon>
        <taxon>Sporothrix</taxon>
    </lineage>
</organism>
<reference evidence="5 6" key="1">
    <citation type="journal article" date="2014" name="BMC Genomics">
        <title>Comparative genomics of the major fungal agents of human and animal Sporotrichosis: Sporothrix schenckii and Sporothrix brasiliensis.</title>
        <authorList>
            <person name="Teixeira M.M."/>
            <person name="de Almeida L.G."/>
            <person name="Kubitschek-Barreira P."/>
            <person name="Alves F.L."/>
            <person name="Kioshima E.S."/>
            <person name="Abadio A.K."/>
            <person name="Fernandes L."/>
            <person name="Derengowski L.S."/>
            <person name="Ferreira K.S."/>
            <person name="Souza R.C."/>
            <person name="Ruiz J.C."/>
            <person name="de Andrade N.C."/>
            <person name="Paes H.C."/>
            <person name="Nicola A.M."/>
            <person name="Albuquerque P."/>
            <person name="Gerber A.L."/>
            <person name="Martins V.P."/>
            <person name="Peconick L.D."/>
            <person name="Neto A.V."/>
            <person name="Chaucanez C.B."/>
            <person name="Silva P.A."/>
            <person name="Cunha O.L."/>
            <person name="de Oliveira F.F."/>
            <person name="dos Santos T.C."/>
            <person name="Barros A.L."/>
            <person name="Soares M.A."/>
            <person name="de Oliveira L.M."/>
            <person name="Marini M.M."/>
            <person name="Villalobos-Duno H."/>
            <person name="Cunha M.M."/>
            <person name="de Hoog S."/>
            <person name="da Silveira J.F."/>
            <person name="Henrissat B."/>
            <person name="Nino-Vega G.A."/>
            <person name="Cisalpino P.S."/>
            <person name="Mora-Montes H.M."/>
            <person name="Almeida S.R."/>
            <person name="Stajich J.E."/>
            <person name="Lopes-Bezerra L.M."/>
            <person name="Vasconcelos A.T."/>
            <person name="Felipe M.S."/>
        </authorList>
    </citation>
    <scope>NUCLEOTIDE SEQUENCE [LARGE SCALE GENOMIC DNA]</scope>
    <source>
        <strain evidence="5 6">1099-18</strain>
    </source>
</reference>
<dbReference type="InterPro" id="IPR050072">
    <property type="entry name" value="Peptidase_M20A"/>
</dbReference>
<dbReference type="InterPro" id="IPR002933">
    <property type="entry name" value="Peptidase_M20"/>
</dbReference>
<evidence type="ECO:0000313" key="5">
    <source>
        <dbReference type="EMBL" id="KJR86105.1"/>
    </source>
</evidence>
<dbReference type="InterPro" id="IPR036264">
    <property type="entry name" value="Bact_exopeptidase_dim_dom"/>
</dbReference>
<dbReference type="InterPro" id="IPR011650">
    <property type="entry name" value="Peptidase_M20_dimer"/>
</dbReference>
<name>A0A0F2MBA5_SPOSC</name>
<evidence type="ECO:0000259" key="4">
    <source>
        <dbReference type="Pfam" id="PF07687"/>
    </source>
</evidence>
<dbReference type="PANTHER" id="PTHR43808">
    <property type="entry name" value="ACETYLORNITHINE DEACETYLASE"/>
    <property type="match status" value="1"/>
</dbReference>
<dbReference type="EMBL" id="AXCR01000006">
    <property type="protein sequence ID" value="KJR86105.1"/>
    <property type="molecule type" value="Genomic_DNA"/>
</dbReference>
<evidence type="ECO:0000256" key="2">
    <source>
        <dbReference type="ARBA" id="ARBA00022723"/>
    </source>
</evidence>
<dbReference type="KEGG" id="ssck:SPSK_02492"/>
<evidence type="ECO:0000256" key="3">
    <source>
        <dbReference type="ARBA" id="ARBA00022801"/>
    </source>
</evidence>
<dbReference type="Gene3D" id="3.40.630.10">
    <property type="entry name" value="Zn peptidases"/>
    <property type="match status" value="2"/>
</dbReference>
<sequence>MPAQDQKALLLQALDAAADAHIRLLQTFVQTPSPNPPGDTRAAAALLTAFLDSHGVPYEIVTPSRDNGANDEVRYPNIVSDFAGGAGPGPRLVLNGHIDVFPVDPASRDQWTHDPWSGAIEGDRIHGRGVVDMKLGTAALLVAYVFLYERRHLLRGSVAFCGVSDEETGGQWGTSYLVRSNQPRWGGDVMLGAEPVGVGSVRFSEKGTLRMRCVCATAGAHGAYTNLSQGAVRTAAAFLGDVVAAVEGLDAEARLPPSIVEQLRRPDVRQRIDDIMGPGTADVIAKPTVNIGTIEGGVGSAINMIPDTCRFSLDIRMPVGLTRDDVLPVIEKATEKYKPAASFVLSVVEPASNPASVSPLGHPVLDLLIRNAHGLAPGDPAPLAIPSMGATDCKHYRYAGIPAYIYGGSPKTMAQVNESASIREYLHVIKVHASAVWDHLTSTEV</sequence>
<reference evidence="5 6" key="2">
    <citation type="journal article" date="2015" name="Eukaryot. Cell">
        <title>Asexual propagation of a virulent clone complex in a human and feline outbreak of sporotrichosis.</title>
        <authorList>
            <person name="Teixeira Mde M."/>
            <person name="Rodrigues A.M."/>
            <person name="Tsui C.K."/>
            <person name="de Almeida L.G."/>
            <person name="Van Diepeningen A.D."/>
            <person name="van den Ende B.G."/>
            <person name="Fernandes G.F."/>
            <person name="Kano R."/>
            <person name="Hamelin R.C."/>
            <person name="Lopes-Bezerra L.M."/>
            <person name="Vasconcelos A.T."/>
            <person name="de Hoog S."/>
            <person name="de Camargo Z.P."/>
            <person name="Felipe M.S."/>
        </authorList>
    </citation>
    <scope>NUCLEOTIDE SEQUENCE [LARGE SCALE GENOMIC DNA]</scope>
    <source>
        <strain evidence="5 6">1099-18</strain>
    </source>
</reference>
<feature type="domain" description="Peptidase M20 dimerisation" evidence="4">
    <location>
        <begin position="204"/>
        <end position="339"/>
    </location>
</feature>
<keyword evidence="3" id="KW-0378">Hydrolase</keyword>
<keyword evidence="2" id="KW-0479">Metal-binding</keyword>
<dbReference type="Pfam" id="PF07687">
    <property type="entry name" value="M20_dimer"/>
    <property type="match status" value="1"/>
</dbReference>
<evidence type="ECO:0000256" key="1">
    <source>
        <dbReference type="ARBA" id="ARBA00006247"/>
    </source>
</evidence>
<dbReference type="SUPFAM" id="SSF55031">
    <property type="entry name" value="Bacterial exopeptidase dimerisation domain"/>
    <property type="match status" value="1"/>
</dbReference>
<dbReference type="AlphaFoldDB" id="A0A0F2MBA5"/>
<dbReference type="VEuPathDB" id="FungiDB:SPSK_02492"/>
<evidence type="ECO:0000313" key="6">
    <source>
        <dbReference type="Proteomes" id="UP000033710"/>
    </source>
</evidence>